<proteinExistence type="predicted"/>
<name>A0A7S3NV75_EUPCR</name>
<reference evidence="2" key="1">
    <citation type="submission" date="2021-01" db="EMBL/GenBank/DDBJ databases">
        <authorList>
            <person name="Corre E."/>
            <person name="Pelletier E."/>
            <person name="Niang G."/>
            <person name="Scheremetjew M."/>
            <person name="Finn R."/>
            <person name="Kale V."/>
            <person name="Holt S."/>
            <person name="Cochrane G."/>
            <person name="Meng A."/>
            <person name="Brown T."/>
            <person name="Cohen L."/>
        </authorList>
    </citation>
    <scope>NUCLEOTIDE SEQUENCE</scope>
    <source>
        <strain evidence="2">CT5</strain>
    </source>
</reference>
<accession>A0A7S3NV75</accession>
<protein>
    <submittedName>
        <fullName evidence="2">Uncharacterized protein</fullName>
    </submittedName>
</protein>
<organism evidence="2">
    <name type="scientific">Euplotes crassus</name>
    <dbReference type="NCBI Taxonomy" id="5936"/>
    <lineage>
        <taxon>Eukaryota</taxon>
        <taxon>Sar</taxon>
        <taxon>Alveolata</taxon>
        <taxon>Ciliophora</taxon>
        <taxon>Intramacronucleata</taxon>
        <taxon>Spirotrichea</taxon>
        <taxon>Hypotrichia</taxon>
        <taxon>Euplotida</taxon>
        <taxon>Euplotidae</taxon>
        <taxon>Moneuplotes</taxon>
    </lineage>
</organism>
<feature type="compositionally biased region" description="Basic residues" evidence="1">
    <location>
        <begin position="55"/>
        <end position="64"/>
    </location>
</feature>
<feature type="region of interest" description="Disordered" evidence="1">
    <location>
        <begin position="55"/>
        <end position="85"/>
    </location>
</feature>
<feature type="region of interest" description="Disordered" evidence="1">
    <location>
        <begin position="130"/>
        <end position="162"/>
    </location>
</feature>
<feature type="compositionally biased region" description="Basic and acidic residues" evidence="1">
    <location>
        <begin position="130"/>
        <end position="153"/>
    </location>
</feature>
<dbReference type="EMBL" id="HBIK01027480">
    <property type="protein sequence ID" value="CAE0387912.1"/>
    <property type="molecule type" value="Transcribed_RNA"/>
</dbReference>
<sequence>MKSKLLRRFGEPMDRRNRAIEEKKLAEIERQQDIIKKVKDKVIIGMEDPIQVSRRLRKKMKRASRRENRYFAPSNKTLQDELTRKKEGQIQKDGIYYIKNTQSKKISMPKLANLNPKIFELFTKKKIEERMEHRKGSEPEGETKEEPKQERHINIASTNPLS</sequence>
<gene>
    <name evidence="2" type="ORF">ECRA1380_LOCUS12884</name>
</gene>
<evidence type="ECO:0000256" key="1">
    <source>
        <dbReference type="SAM" id="MobiDB-lite"/>
    </source>
</evidence>
<dbReference type="AlphaFoldDB" id="A0A7S3NV75"/>
<evidence type="ECO:0000313" key="2">
    <source>
        <dbReference type="EMBL" id="CAE0387912.1"/>
    </source>
</evidence>